<keyword evidence="19" id="KW-1185">Reference proteome</keyword>
<evidence type="ECO:0000256" key="13">
    <source>
        <dbReference type="PROSITE-ProRule" id="PRU10141"/>
    </source>
</evidence>
<feature type="transmembrane region" description="Helical" evidence="14">
    <location>
        <begin position="268"/>
        <end position="289"/>
    </location>
</feature>
<comment type="catalytic activity">
    <reaction evidence="11">
        <text>L-threonyl-[protein] + ATP = O-phospho-L-threonyl-[protein] + ADP + H(+)</text>
        <dbReference type="Rhea" id="RHEA:46608"/>
        <dbReference type="Rhea" id="RHEA-COMP:11060"/>
        <dbReference type="Rhea" id="RHEA-COMP:11605"/>
        <dbReference type="ChEBI" id="CHEBI:15378"/>
        <dbReference type="ChEBI" id="CHEBI:30013"/>
        <dbReference type="ChEBI" id="CHEBI:30616"/>
        <dbReference type="ChEBI" id="CHEBI:61977"/>
        <dbReference type="ChEBI" id="CHEBI:456216"/>
        <dbReference type="EC" id="2.7.11.1"/>
    </reaction>
</comment>
<dbReference type="PROSITE" id="PS00107">
    <property type="entry name" value="PROTEIN_KINASE_ATP"/>
    <property type="match status" value="1"/>
</dbReference>
<evidence type="ECO:0000256" key="9">
    <source>
        <dbReference type="ARBA" id="ARBA00023170"/>
    </source>
</evidence>
<dbReference type="AlphaFoldDB" id="A0AAN7FXL8"/>
<dbReference type="InterPro" id="IPR038408">
    <property type="entry name" value="GNK2_sf"/>
</dbReference>
<keyword evidence="14" id="KW-0812">Transmembrane</keyword>
<dbReference type="FunFam" id="1.10.510.10:FF:001023">
    <property type="entry name" value="Os07g0541700 protein"/>
    <property type="match status" value="1"/>
</dbReference>
<evidence type="ECO:0000256" key="10">
    <source>
        <dbReference type="ARBA" id="ARBA00023180"/>
    </source>
</evidence>
<dbReference type="Gene3D" id="3.30.200.20">
    <property type="entry name" value="Phosphorylase Kinase, domain 1"/>
    <property type="match status" value="1"/>
</dbReference>
<accession>A0AAN7FXL8</accession>
<dbReference type="Pfam" id="PF01657">
    <property type="entry name" value="Stress-antifung"/>
    <property type="match status" value="2"/>
</dbReference>
<evidence type="ECO:0000256" key="6">
    <source>
        <dbReference type="ARBA" id="ARBA00022741"/>
    </source>
</evidence>
<keyword evidence="5" id="KW-0677">Repeat</keyword>
<feature type="domain" description="Gnk2-homologous" evidence="17">
    <location>
        <begin position="24"/>
        <end position="128"/>
    </location>
</feature>
<dbReference type="PROSITE" id="PS51473">
    <property type="entry name" value="GNK2"/>
    <property type="match status" value="2"/>
</dbReference>
<evidence type="ECO:0000256" key="15">
    <source>
        <dbReference type="SAM" id="SignalP"/>
    </source>
</evidence>
<evidence type="ECO:0000256" key="8">
    <source>
        <dbReference type="ARBA" id="ARBA00022840"/>
    </source>
</evidence>
<evidence type="ECO:0000256" key="7">
    <source>
        <dbReference type="ARBA" id="ARBA00022777"/>
    </source>
</evidence>
<evidence type="ECO:0000256" key="3">
    <source>
        <dbReference type="ARBA" id="ARBA00022679"/>
    </source>
</evidence>
<organism evidence="18 19">
    <name type="scientific">Quercus rubra</name>
    <name type="common">Northern red oak</name>
    <name type="synonym">Quercus borealis</name>
    <dbReference type="NCBI Taxonomy" id="3512"/>
    <lineage>
        <taxon>Eukaryota</taxon>
        <taxon>Viridiplantae</taxon>
        <taxon>Streptophyta</taxon>
        <taxon>Embryophyta</taxon>
        <taxon>Tracheophyta</taxon>
        <taxon>Spermatophyta</taxon>
        <taxon>Magnoliopsida</taxon>
        <taxon>eudicotyledons</taxon>
        <taxon>Gunneridae</taxon>
        <taxon>Pentapetalae</taxon>
        <taxon>rosids</taxon>
        <taxon>fabids</taxon>
        <taxon>Fagales</taxon>
        <taxon>Fagaceae</taxon>
        <taxon>Quercus</taxon>
    </lineage>
</organism>
<evidence type="ECO:0000313" key="19">
    <source>
        <dbReference type="Proteomes" id="UP001324115"/>
    </source>
</evidence>
<dbReference type="EMBL" id="JAXUIC010000002">
    <property type="protein sequence ID" value="KAK4602310.1"/>
    <property type="molecule type" value="Genomic_DNA"/>
</dbReference>
<dbReference type="Gene3D" id="3.30.430.20">
    <property type="entry name" value="Gnk2 domain, C-X8-C-X2-C motif"/>
    <property type="match status" value="2"/>
</dbReference>
<evidence type="ECO:0000256" key="11">
    <source>
        <dbReference type="ARBA" id="ARBA00047899"/>
    </source>
</evidence>
<feature type="chain" id="PRO_5043035867" description="non-specific serine/threonine protein kinase" evidence="15">
    <location>
        <begin position="23"/>
        <end position="563"/>
    </location>
</feature>
<dbReference type="CDD" id="cd23509">
    <property type="entry name" value="Gnk2-like"/>
    <property type="match status" value="2"/>
</dbReference>
<evidence type="ECO:0000313" key="18">
    <source>
        <dbReference type="EMBL" id="KAK4602310.1"/>
    </source>
</evidence>
<keyword evidence="8 13" id="KW-0067">ATP-binding</keyword>
<evidence type="ECO:0000256" key="4">
    <source>
        <dbReference type="ARBA" id="ARBA00022729"/>
    </source>
</evidence>
<comment type="catalytic activity">
    <reaction evidence="12">
        <text>L-seryl-[protein] + ATP = O-phospho-L-seryl-[protein] + ADP + H(+)</text>
        <dbReference type="Rhea" id="RHEA:17989"/>
        <dbReference type="Rhea" id="RHEA-COMP:9863"/>
        <dbReference type="Rhea" id="RHEA-COMP:11604"/>
        <dbReference type="ChEBI" id="CHEBI:15378"/>
        <dbReference type="ChEBI" id="CHEBI:29999"/>
        <dbReference type="ChEBI" id="CHEBI:30616"/>
        <dbReference type="ChEBI" id="CHEBI:83421"/>
        <dbReference type="ChEBI" id="CHEBI:456216"/>
        <dbReference type="EC" id="2.7.11.1"/>
    </reaction>
</comment>
<keyword evidence="10" id="KW-0325">Glycoprotein</keyword>
<reference evidence="18 19" key="1">
    <citation type="journal article" date="2023" name="G3 (Bethesda)">
        <title>A haplotype-resolved chromosome-scale genome for Quercus rubra L. provides insights into the genetics of adaptive traits for red oak species.</title>
        <authorList>
            <person name="Kapoor B."/>
            <person name="Jenkins J."/>
            <person name="Schmutz J."/>
            <person name="Zhebentyayeva T."/>
            <person name="Kuelheim C."/>
            <person name="Coggeshall M."/>
            <person name="Heim C."/>
            <person name="Lasky J.R."/>
            <person name="Leites L."/>
            <person name="Islam-Faridi N."/>
            <person name="Romero-Severson J."/>
            <person name="DeLeo V.L."/>
            <person name="Lucas S.M."/>
            <person name="Lazic D."/>
            <person name="Gailing O."/>
            <person name="Carlson J."/>
            <person name="Staton M."/>
        </authorList>
    </citation>
    <scope>NUCLEOTIDE SEQUENCE [LARGE SCALE GENOMIC DNA]</scope>
    <source>
        <strain evidence="18">Pseudo-F2</strain>
    </source>
</reference>
<evidence type="ECO:0000259" key="16">
    <source>
        <dbReference type="PROSITE" id="PS50011"/>
    </source>
</evidence>
<dbReference type="InterPro" id="IPR052059">
    <property type="entry name" value="CR_Ser/Thr_kinase"/>
</dbReference>
<keyword evidence="6 13" id="KW-0547">Nucleotide-binding</keyword>
<dbReference type="InterPro" id="IPR017441">
    <property type="entry name" value="Protein_kinase_ATP_BS"/>
</dbReference>
<evidence type="ECO:0000256" key="2">
    <source>
        <dbReference type="ARBA" id="ARBA00022527"/>
    </source>
</evidence>
<keyword evidence="4 15" id="KW-0732">Signal</keyword>
<dbReference type="Proteomes" id="UP001324115">
    <property type="component" value="Unassembled WGS sequence"/>
</dbReference>
<proteinExistence type="predicted"/>
<dbReference type="InterPro" id="IPR011009">
    <property type="entry name" value="Kinase-like_dom_sf"/>
</dbReference>
<dbReference type="InterPro" id="IPR008271">
    <property type="entry name" value="Ser/Thr_kinase_AS"/>
</dbReference>
<evidence type="ECO:0000256" key="12">
    <source>
        <dbReference type="ARBA" id="ARBA00048679"/>
    </source>
</evidence>
<dbReference type="GO" id="GO:0005524">
    <property type="term" value="F:ATP binding"/>
    <property type="evidence" value="ECO:0007669"/>
    <property type="project" value="UniProtKB-UniRule"/>
</dbReference>
<evidence type="ECO:0000259" key="17">
    <source>
        <dbReference type="PROSITE" id="PS51473"/>
    </source>
</evidence>
<evidence type="ECO:0000256" key="14">
    <source>
        <dbReference type="SAM" id="Phobius"/>
    </source>
</evidence>
<dbReference type="Gene3D" id="1.10.510.10">
    <property type="entry name" value="Transferase(Phosphotransferase) domain 1"/>
    <property type="match status" value="1"/>
</dbReference>
<dbReference type="SUPFAM" id="SSF56112">
    <property type="entry name" value="Protein kinase-like (PK-like)"/>
    <property type="match status" value="1"/>
</dbReference>
<dbReference type="PROSITE" id="PS00108">
    <property type="entry name" value="PROTEIN_KINASE_ST"/>
    <property type="match status" value="1"/>
</dbReference>
<keyword evidence="3" id="KW-0808">Transferase</keyword>
<dbReference type="PANTHER" id="PTHR47973">
    <property type="entry name" value="CYSTEINE-RICH RECEPTOR-LIKE PROTEIN KINASE 3"/>
    <property type="match status" value="1"/>
</dbReference>
<dbReference type="EC" id="2.7.11.1" evidence="1"/>
<keyword evidence="9" id="KW-0675">Receptor</keyword>
<evidence type="ECO:0000256" key="1">
    <source>
        <dbReference type="ARBA" id="ARBA00012513"/>
    </source>
</evidence>
<protein>
    <recommendedName>
        <fullName evidence="1">non-specific serine/threonine protein kinase</fullName>
        <ecNumber evidence="1">2.7.11.1</ecNumber>
    </recommendedName>
</protein>
<keyword evidence="14" id="KW-1133">Transmembrane helix</keyword>
<feature type="signal peptide" evidence="15">
    <location>
        <begin position="1"/>
        <end position="22"/>
    </location>
</feature>
<gene>
    <name evidence="18" type="ORF">RGQ29_011374</name>
</gene>
<feature type="domain" description="Protein kinase" evidence="16">
    <location>
        <begin position="327"/>
        <end position="563"/>
    </location>
</feature>
<evidence type="ECO:0000256" key="5">
    <source>
        <dbReference type="ARBA" id="ARBA00022737"/>
    </source>
</evidence>
<dbReference type="GO" id="GO:0004674">
    <property type="term" value="F:protein serine/threonine kinase activity"/>
    <property type="evidence" value="ECO:0007669"/>
    <property type="project" value="UniProtKB-KW"/>
</dbReference>
<feature type="binding site" evidence="13">
    <location>
        <position position="354"/>
    </location>
    <ligand>
        <name>ATP</name>
        <dbReference type="ChEBI" id="CHEBI:30616"/>
    </ligand>
</feature>
<dbReference type="InterPro" id="IPR000719">
    <property type="entry name" value="Prot_kinase_dom"/>
</dbReference>
<comment type="caution">
    <text evidence="18">The sequence shown here is derived from an EMBL/GenBank/DDBJ whole genome shotgun (WGS) entry which is preliminary data.</text>
</comment>
<dbReference type="Pfam" id="PF00069">
    <property type="entry name" value="Pkinase"/>
    <property type="match status" value="1"/>
</dbReference>
<keyword evidence="7" id="KW-0418">Kinase</keyword>
<dbReference type="InterPro" id="IPR002902">
    <property type="entry name" value="GNK2"/>
</dbReference>
<name>A0AAN7FXL8_QUERU</name>
<dbReference type="SMART" id="SM00220">
    <property type="entry name" value="S_TKc"/>
    <property type="match status" value="1"/>
</dbReference>
<sequence>MVSSTITFTWWLWWLRLAVVNPQINLLNSGCSQYNVSRVSNFYNNLNATFSDLRAQLNNNKYFATAQQVKGSEPVCAMAQCRKYLSNADCVACFTPLVNDIQLTQNLTYVLRAKRTCNLTVRFTKYDNVIEYESNNFYDQTTLPGNQGLCENRTASQPTTFITAVEELLQDLQIATPKINGFFAASKKEIVGNSGEKVTVYGVAQCIETAGESGCQDCLKPASNKIKVCLPGVYGRAIDAGYTPFFADNQTTNIDLFFENGSSSKKKAIIGGVVGGLGALFITTLFVLFKLSRRPKEDLRGDILEATEMRGPVNCKYKDLKSATRNFSEGNKLGEGGFGDAYKIVAVKKLAIGKSPKVKADFESEVKLISNVQHRNMIRLLRCCSKGPERLLVYEYIANSSLDKFLFGEKQGSLEWKQRNDKILGTARGLAYLHEEFHACIIHRDIKISNVLLDDDLQPKIADFGLARLLPEDQSHLSTKFAGTFNDVRNDLDGEYLLERVDETLDPEDYKIEEVKRTVEIALMCTQSSASLRPSMSEVVVLLKSKGSLEHTPPTKPAYVHSD</sequence>
<keyword evidence="2" id="KW-0723">Serine/threonine-protein kinase</keyword>
<keyword evidence="14" id="KW-0472">Membrane</keyword>
<dbReference type="PROSITE" id="PS50011">
    <property type="entry name" value="PROTEIN_KINASE_DOM"/>
    <property type="match status" value="1"/>
</dbReference>
<feature type="domain" description="Gnk2-homologous" evidence="17">
    <location>
        <begin position="143"/>
        <end position="252"/>
    </location>
</feature>